<reference evidence="1" key="1">
    <citation type="submission" date="2018-10" db="EMBL/GenBank/DDBJ databases">
        <title>Hidden diversity of soil giant viruses.</title>
        <authorList>
            <person name="Schulz F."/>
            <person name="Alteio L."/>
            <person name="Goudeau D."/>
            <person name="Ryan E.M."/>
            <person name="Malmstrom R.R."/>
            <person name="Blanchard J."/>
            <person name="Woyke T."/>
        </authorList>
    </citation>
    <scope>NUCLEOTIDE SEQUENCE</scope>
    <source>
        <strain evidence="1">TEV1</strain>
    </source>
</reference>
<proteinExistence type="predicted"/>
<evidence type="ECO:0000313" key="1">
    <source>
        <dbReference type="EMBL" id="AYV75426.1"/>
    </source>
</evidence>
<gene>
    <name evidence="1" type="ORF">Terrestrivirus1_300</name>
</gene>
<accession>A0A3G4ZKR7</accession>
<name>A0A3G4ZKR7_9VIRU</name>
<protein>
    <submittedName>
        <fullName evidence="1">Uncharacterized protein</fullName>
    </submittedName>
</protein>
<organism evidence="1">
    <name type="scientific">Terrestrivirus sp</name>
    <dbReference type="NCBI Taxonomy" id="2487775"/>
    <lineage>
        <taxon>Viruses</taxon>
        <taxon>Varidnaviria</taxon>
        <taxon>Bamfordvirae</taxon>
        <taxon>Nucleocytoviricota</taxon>
        <taxon>Megaviricetes</taxon>
        <taxon>Imitervirales</taxon>
        <taxon>Mimiviridae</taxon>
        <taxon>Klosneuvirinae</taxon>
    </lineage>
</organism>
<dbReference type="EMBL" id="MK071979">
    <property type="protein sequence ID" value="AYV75426.1"/>
    <property type="molecule type" value="Genomic_DNA"/>
</dbReference>
<sequence>MYNFIDNCKNEHLTIRDVKLMSVGDVIDVVIWDKNFEEYWIWEHAEEKTYYDPCVFFKSNRCKLTYKGDMQWDIYFDFGDTFTHPVHLDVSSLQTDWTWYPIDELDGKIHSDWTTKHIHWTEFPDTTRVGWRGPIMLWDKLKDLPQIYYD</sequence>